<dbReference type="FunFam" id="3.30.565.10:FF:000006">
    <property type="entry name" value="Sensor histidine kinase WalK"/>
    <property type="match status" value="1"/>
</dbReference>
<dbReference type="Gene3D" id="3.30.565.10">
    <property type="entry name" value="Histidine kinase-like ATPase, C-terminal domain"/>
    <property type="match status" value="1"/>
</dbReference>
<proteinExistence type="predicted"/>
<dbReference type="PANTHER" id="PTHR45528">
    <property type="entry name" value="SENSOR HISTIDINE KINASE CPXA"/>
    <property type="match status" value="1"/>
</dbReference>
<dbReference type="GO" id="GO:0000155">
    <property type="term" value="F:phosphorelay sensor kinase activity"/>
    <property type="evidence" value="ECO:0007669"/>
    <property type="project" value="InterPro"/>
</dbReference>
<reference evidence="21" key="1">
    <citation type="submission" date="2016-10" db="EMBL/GenBank/DDBJ databases">
        <authorList>
            <person name="Varghese N."/>
            <person name="Submissions S."/>
        </authorList>
    </citation>
    <scope>NUCLEOTIDE SEQUENCE [LARGE SCALE GENOMIC DNA]</scope>
    <source>
        <strain evidence="21">DSM 21620</strain>
    </source>
</reference>
<evidence type="ECO:0000256" key="9">
    <source>
        <dbReference type="ARBA" id="ARBA00022777"/>
    </source>
</evidence>
<keyword evidence="6" id="KW-0808">Transferase</keyword>
<dbReference type="PANTHER" id="PTHR45528:SF11">
    <property type="entry name" value="HISTIDINE KINASE"/>
    <property type="match status" value="1"/>
</dbReference>
<name>A0A1G6I483_9BACI</name>
<dbReference type="GO" id="GO:0005886">
    <property type="term" value="C:plasma membrane"/>
    <property type="evidence" value="ECO:0007669"/>
    <property type="project" value="UniProtKB-SubCell"/>
</dbReference>
<feature type="transmembrane region" description="Helical" evidence="17">
    <location>
        <begin position="163"/>
        <end position="184"/>
    </location>
</feature>
<keyword evidence="7 17" id="KW-0812">Transmembrane</keyword>
<evidence type="ECO:0000256" key="3">
    <source>
        <dbReference type="ARBA" id="ARBA00012438"/>
    </source>
</evidence>
<evidence type="ECO:0000256" key="2">
    <source>
        <dbReference type="ARBA" id="ARBA00004651"/>
    </source>
</evidence>
<sequence>MTMKSLYVKFVVVTIGIMLFSSVLAFALSNVYYQHSLKPKNDAKITSIAENISSFAASHPEIALDDYLEQTSATGYQIFLLDEEGKETFFGSAYRETDLSDTVKDSVIGGKTYHGIRHFPSKLFVTGFFANELTNTIGVPFEHNGERYAMFIRPDIKLLFNEMHFLFAWMLALTIIFSMVLVIFSTKHLIDPIRKLKEATTVVAQGDYEVRLDTSRNDELGDLAKSFSEMAFRLSRTDEQRKEFIANVSHDIQSPLANIKGYSNLLANPSLSTEERQQHSAVISQEISRLSTLTKQLLLLTALDQGKSVLNKKTFALEEQIKQVIRSAQWAIQEKRIMLSYDLENVQIHADPSFLYNIWDNLLSNAIKYNRMDGSIEFELRQIREYAQVRIKDSGIGMTEGEAGRIFDRFYRADSSRSRTIAGTGLGMSIVASTAALHEGKVWVEQTSVNGTSIVVELPIYK</sequence>
<dbReference type="GO" id="GO:0005524">
    <property type="term" value="F:ATP binding"/>
    <property type="evidence" value="ECO:0007669"/>
    <property type="project" value="UniProtKB-KW"/>
</dbReference>
<dbReference type="STRING" id="361279.SAMN05421663_101122"/>
<keyword evidence="4" id="KW-1003">Cell membrane</keyword>
<evidence type="ECO:0000256" key="11">
    <source>
        <dbReference type="ARBA" id="ARBA00022989"/>
    </source>
</evidence>
<gene>
    <name evidence="20" type="ORF">SAMN05421663_101122</name>
</gene>
<organism evidence="20 21">
    <name type="scientific">Terribacillus halophilus</name>
    <dbReference type="NCBI Taxonomy" id="361279"/>
    <lineage>
        <taxon>Bacteria</taxon>
        <taxon>Bacillati</taxon>
        <taxon>Bacillota</taxon>
        <taxon>Bacilli</taxon>
        <taxon>Bacillales</taxon>
        <taxon>Bacillaceae</taxon>
        <taxon>Terribacillus</taxon>
    </lineage>
</organism>
<dbReference type="SUPFAM" id="SSF55874">
    <property type="entry name" value="ATPase domain of HSP90 chaperone/DNA topoisomerase II/histidine kinase"/>
    <property type="match status" value="1"/>
</dbReference>
<keyword evidence="11 17" id="KW-1133">Transmembrane helix</keyword>
<dbReference type="InterPro" id="IPR003661">
    <property type="entry name" value="HisK_dim/P_dom"/>
</dbReference>
<keyword evidence="5" id="KW-0597">Phosphoprotein</keyword>
<evidence type="ECO:0000256" key="6">
    <source>
        <dbReference type="ARBA" id="ARBA00022679"/>
    </source>
</evidence>
<dbReference type="PRINTS" id="PR00344">
    <property type="entry name" value="BCTRLSENSOR"/>
</dbReference>
<dbReference type="Pfam" id="PF00672">
    <property type="entry name" value="HAMP"/>
    <property type="match status" value="1"/>
</dbReference>
<evidence type="ECO:0000256" key="1">
    <source>
        <dbReference type="ARBA" id="ARBA00000085"/>
    </source>
</evidence>
<evidence type="ECO:0000259" key="19">
    <source>
        <dbReference type="PROSITE" id="PS50885"/>
    </source>
</evidence>
<dbReference type="AlphaFoldDB" id="A0A1G6I483"/>
<evidence type="ECO:0000256" key="15">
    <source>
        <dbReference type="ARBA" id="ARBA00037219"/>
    </source>
</evidence>
<dbReference type="SUPFAM" id="SSF47384">
    <property type="entry name" value="Homodimeric domain of signal transducing histidine kinase"/>
    <property type="match status" value="1"/>
</dbReference>
<protein>
    <recommendedName>
        <fullName evidence="16">Heme sensor protein HssS</fullName>
        <ecNumber evidence="3">2.7.13.3</ecNumber>
    </recommendedName>
</protein>
<evidence type="ECO:0000256" key="5">
    <source>
        <dbReference type="ARBA" id="ARBA00022553"/>
    </source>
</evidence>
<dbReference type="EC" id="2.7.13.3" evidence="3"/>
<dbReference type="Pfam" id="PF02518">
    <property type="entry name" value="HATPase_c"/>
    <property type="match status" value="1"/>
</dbReference>
<keyword evidence="9 20" id="KW-0418">Kinase</keyword>
<feature type="domain" description="HAMP" evidence="19">
    <location>
        <begin position="187"/>
        <end position="239"/>
    </location>
</feature>
<dbReference type="InterPro" id="IPR050398">
    <property type="entry name" value="HssS/ArlS-like"/>
</dbReference>
<dbReference type="FunFam" id="1.10.287.130:FF:000001">
    <property type="entry name" value="Two-component sensor histidine kinase"/>
    <property type="match status" value="1"/>
</dbReference>
<dbReference type="Pfam" id="PF00512">
    <property type="entry name" value="HisKA"/>
    <property type="match status" value="1"/>
</dbReference>
<evidence type="ECO:0000256" key="7">
    <source>
        <dbReference type="ARBA" id="ARBA00022692"/>
    </source>
</evidence>
<dbReference type="InterPro" id="IPR004358">
    <property type="entry name" value="Sig_transdc_His_kin-like_C"/>
</dbReference>
<dbReference type="SUPFAM" id="SSF158472">
    <property type="entry name" value="HAMP domain-like"/>
    <property type="match status" value="1"/>
</dbReference>
<dbReference type="EMBL" id="FMZB01000001">
    <property type="protein sequence ID" value="SDC00536.1"/>
    <property type="molecule type" value="Genomic_DNA"/>
</dbReference>
<keyword evidence="8" id="KW-0547">Nucleotide-binding</keyword>
<dbReference type="Gene3D" id="6.10.340.10">
    <property type="match status" value="1"/>
</dbReference>
<dbReference type="InterPro" id="IPR036890">
    <property type="entry name" value="HATPase_C_sf"/>
</dbReference>
<dbReference type="PROSITE" id="PS50109">
    <property type="entry name" value="HIS_KIN"/>
    <property type="match status" value="1"/>
</dbReference>
<evidence type="ECO:0000256" key="12">
    <source>
        <dbReference type="ARBA" id="ARBA00023012"/>
    </source>
</evidence>
<evidence type="ECO:0000256" key="16">
    <source>
        <dbReference type="ARBA" id="ARBA00040841"/>
    </source>
</evidence>
<comment type="catalytic activity">
    <reaction evidence="1">
        <text>ATP + protein L-histidine = ADP + protein N-phospho-L-histidine.</text>
        <dbReference type="EC" id="2.7.13.3"/>
    </reaction>
</comment>
<dbReference type="SMART" id="SM00387">
    <property type="entry name" value="HATPase_c"/>
    <property type="match status" value="1"/>
</dbReference>
<evidence type="ECO:0000256" key="14">
    <source>
        <dbReference type="ARBA" id="ARBA00023136"/>
    </source>
</evidence>
<evidence type="ECO:0000313" key="20">
    <source>
        <dbReference type="EMBL" id="SDC00536.1"/>
    </source>
</evidence>
<accession>A0A1G6I483</accession>
<evidence type="ECO:0000313" key="21">
    <source>
        <dbReference type="Proteomes" id="UP000198666"/>
    </source>
</evidence>
<evidence type="ECO:0000256" key="13">
    <source>
        <dbReference type="ARBA" id="ARBA00023026"/>
    </source>
</evidence>
<dbReference type="Gene3D" id="1.10.287.130">
    <property type="match status" value="1"/>
</dbReference>
<keyword evidence="10" id="KW-0067">ATP-binding</keyword>
<dbReference type="InterPro" id="IPR005467">
    <property type="entry name" value="His_kinase_dom"/>
</dbReference>
<dbReference type="InterPro" id="IPR003660">
    <property type="entry name" value="HAMP_dom"/>
</dbReference>
<keyword evidence="21" id="KW-1185">Reference proteome</keyword>
<comment type="function">
    <text evidence="15">Member of the two-component regulatory system HssS/HssR involved in intracellular heme homeostasis and tempering of staphylococcal virulence. HssS functions as a heme sensor histidine kinase which is autophosphorylated at a histidine residue and transfers its phosphate group to an aspartate residue of HssR. HssR/HssS activates the expression of hrtAB, an efflux pump, in response to extracellular heme, hemin, hemoglobin or blood.</text>
</comment>
<keyword evidence="13" id="KW-0843">Virulence</keyword>
<dbReference type="InterPro" id="IPR036097">
    <property type="entry name" value="HisK_dim/P_sf"/>
</dbReference>
<evidence type="ECO:0000256" key="8">
    <source>
        <dbReference type="ARBA" id="ARBA00022741"/>
    </source>
</evidence>
<dbReference type="SMART" id="SM00304">
    <property type="entry name" value="HAMP"/>
    <property type="match status" value="1"/>
</dbReference>
<dbReference type="CDD" id="cd00082">
    <property type="entry name" value="HisKA"/>
    <property type="match status" value="1"/>
</dbReference>
<keyword evidence="12" id="KW-0902">Two-component regulatory system</keyword>
<feature type="transmembrane region" description="Helical" evidence="17">
    <location>
        <begin position="6"/>
        <end position="28"/>
    </location>
</feature>
<evidence type="ECO:0000259" key="18">
    <source>
        <dbReference type="PROSITE" id="PS50109"/>
    </source>
</evidence>
<feature type="domain" description="Histidine kinase" evidence="18">
    <location>
        <begin position="247"/>
        <end position="462"/>
    </location>
</feature>
<dbReference type="InterPro" id="IPR003594">
    <property type="entry name" value="HATPase_dom"/>
</dbReference>
<dbReference type="PROSITE" id="PS50885">
    <property type="entry name" value="HAMP"/>
    <property type="match status" value="1"/>
</dbReference>
<dbReference type="CDD" id="cd06225">
    <property type="entry name" value="HAMP"/>
    <property type="match status" value="1"/>
</dbReference>
<keyword evidence="14 17" id="KW-0472">Membrane</keyword>
<dbReference type="SMART" id="SM00388">
    <property type="entry name" value="HisKA"/>
    <property type="match status" value="1"/>
</dbReference>
<evidence type="ECO:0000256" key="4">
    <source>
        <dbReference type="ARBA" id="ARBA00022475"/>
    </source>
</evidence>
<dbReference type="Proteomes" id="UP000198666">
    <property type="component" value="Unassembled WGS sequence"/>
</dbReference>
<dbReference type="RefSeq" id="WP_342005037.1">
    <property type="nucleotide sequence ID" value="NZ_FMZB01000001.1"/>
</dbReference>
<evidence type="ECO:0000256" key="17">
    <source>
        <dbReference type="SAM" id="Phobius"/>
    </source>
</evidence>
<evidence type="ECO:0000256" key="10">
    <source>
        <dbReference type="ARBA" id="ARBA00022840"/>
    </source>
</evidence>
<comment type="subcellular location">
    <subcellularLocation>
        <location evidence="2">Cell membrane</location>
        <topology evidence="2">Multi-pass membrane protein</topology>
    </subcellularLocation>
</comment>